<evidence type="ECO:0000256" key="12">
    <source>
        <dbReference type="RuleBase" id="RU362106"/>
    </source>
</evidence>
<keyword evidence="9" id="KW-0496">Mitochondrion</keyword>
<dbReference type="SUPFAM" id="SSF53335">
    <property type="entry name" value="S-adenosyl-L-methionine-dependent methyltransferases"/>
    <property type="match status" value="1"/>
</dbReference>
<evidence type="ECO:0000256" key="6">
    <source>
        <dbReference type="ARBA" id="ARBA00022884"/>
    </source>
</evidence>
<comment type="similarity">
    <text evidence="11 12">Belongs to the class I-like SAM-binding methyltransferase superfamily. rRNA adenine N(6)-methyltransferase family.</text>
</comment>
<evidence type="ECO:0000256" key="1">
    <source>
        <dbReference type="ARBA" id="ARBA00004173"/>
    </source>
</evidence>
<dbReference type="RefSeq" id="XP_018008229.1">
    <property type="nucleotide sequence ID" value="XM_018152740.2"/>
</dbReference>
<dbReference type="EC" id="2.1.1.-" evidence="12"/>
<dbReference type="CDD" id="cd02440">
    <property type="entry name" value="AdoMet_MTases"/>
    <property type="match status" value="1"/>
</dbReference>
<feature type="binding site" evidence="11">
    <location>
        <position position="33"/>
    </location>
    <ligand>
        <name>S-adenosyl-L-methionine</name>
        <dbReference type="ChEBI" id="CHEBI:59789"/>
    </ligand>
</feature>
<evidence type="ECO:0000256" key="7">
    <source>
        <dbReference type="ARBA" id="ARBA00022946"/>
    </source>
</evidence>
<evidence type="ECO:0000256" key="9">
    <source>
        <dbReference type="ARBA" id="ARBA00023128"/>
    </source>
</evidence>
<dbReference type="Gene3D" id="3.40.50.150">
    <property type="entry name" value="Vaccinia Virus protein VP39"/>
    <property type="match status" value="1"/>
</dbReference>
<keyword evidence="2 12" id="KW-0698">rRNA processing</keyword>
<dbReference type="OMA" id="RIEQPFK"/>
<keyword evidence="5 11" id="KW-0949">S-adenosyl-L-methionine</keyword>
<feature type="binding site" evidence="11">
    <location>
        <position position="108"/>
    </location>
    <ligand>
        <name>S-adenosyl-L-methionine</name>
        <dbReference type="ChEBI" id="CHEBI:59789"/>
    </ligand>
</feature>
<dbReference type="KEGG" id="hazt:108665934"/>
<dbReference type="RefSeq" id="XP_018008228.1">
    <property type="nucleotide sequence ID" value="XM_018152739.2"/>
</dbReference>
<dbReference type="PANTHER" id="PTHR11727:SF17">
    <property type="entry name" value="DIMETHYLADENOSINE TRANSFERASE 1, MITOCHONDRIAL"/>
    <property type="match status" value="1"/>
</dbReference>
<dbReference type="Pfam" id="PF00398">
    <property type="entry name" value="RrnaAD"/>
    <property type="match status" value="1"/>
</dbReference>
<dbReference type="InterPro" id="IPR020598">
    <property type="entry name" value="rRNA_Ade_methylase_Trfase_N"/>
</dbReference>
<keyword evidence="7" id="KW-0809">Transit peptide</keyword>
<comment type="subcellular location">
    <subcellularLocation>
        <location evidence="1">Mitochondrion</location>
    </subcellularLocation>
</comment>
<dbReference type="PANTHER" id="PTHR11727">
    <property type="entry name" value="DIMETHYLADENOSINE TRANSFERASE"/>
    <property type="match status" value="1"/>
</dbReference>
<dbReference type="NCBIfam" id="TIGR00755">
    <property type="entry name" value="ksgA"/>
    <property type="match status" value="1"/>
</dbReference>
<dbReference type="GeneID" id="108665934"/>
<dbReference type="InterPro" id="IPR011530">
    <property type="entry name" value="rRNA_adenine_dimethylase"/>
</dbReference>
<evidence type="ECO:0000259" key="13">
    <source>
        <dbReference type="SMART" id="SM00650"/>
    </source>
</evidence>
<evidence type="ECO:0000256" key="2">
    <source>
        <dbReference type="ARBA" id="ARBA00022552"/>
    </source>
</evidence>
<keyword evidence="4 11" id="KW-0808">Transferase</keyword>
<feature type="domain" description="Ribosomal RNA adenine methylase transferase N-terminal" evidence="13">
    <location>
        <begin position="40"/>
        <end position="231"/>
    </location>
</feature>
<dbReference type="InterPro" id="IPR023165">
    <property type="entry name" value="rRNA_Ade_diMease-like_C"/>
</dbReference>
<dbReference type="GO" id="GO:0034246">
    <property type="term" value="F:mitochondrial transcription factor activity"/>
    <property type="evidence" value="ECO:0007669"/>
    <property type="project" value="TreeGrafter"/>
</dbReference>
<gene>
    <name evidence="15 16" type="primary">LOC108665934</name>
</gene>
<accession>A0A8B7N4D4</accession>
<keyword evidence="8" id="KW-0805">Transcription regulation</keyword>
<evidence type="ECO:0000256" key="8">
    <source>
        <dbReference type="ARBA" id="ARBA00023015"/>
    </source>
</evidence>
<dbReference type="GO" id="GO:0003723">
    <property type="term" value="F:RNA binding"/>
    <property type="evidence" value="ECO:0007669"/>
    <property type="project" value="UniProtKB-UniRule"/>
</dbReference>
<evidence type="ECO:0000313" key="15">
    <source>
        <dbReference type="RefSeq" id="XP_018008228.1"/>
    </source>
</evidence>
<organism evidence="14 15">
    <name type="scientific">Hyalella azteca</name>
    <name type="common">Amphipod</name>
    <dbReference type="NCBI Taxonomy" id="294128"/>
    <lineage>
        <taxon>Eukaryota</taxon>
        <taxon>Metazoa</taxon>
        <taxon>Ecdysozoa</taxon>
        <taxon>Arthropoda</taxon>
        <taxon>Crustacea</taxon>
        <taxon>Multicrustacea</taxon>
        <taxon>Malacostraca</taxon>
        <taxon>Eumalacostraca</taxon>
        <taxon>Peracarida</taxon>
        <taxon>Amphipoda</taxon>
        <taxon>Senticaudata</taxon>
        <taxon>Talitrida</taxon>
        <taxon>Talitroidea</taxon>
        <taxon>Hyalellidae</taxon>
        <taxon>Hyalella</taxon>
    </lineage>
</organism>
<dbReference type="Proteomes" id="UP000694843">
    <property type="component" value="Unplaced"/>
</dbReference>
<sequence>MAKEIFGRLPPLPSISEVLRMYRVHAKKSLSQNFLLEPKLTSKFVSRAGKIRGSYVCEVGPGAGSITRSILAQRPKHIVVVEKDARFLPSLLMLQNACQGHMSVVLGDILKFDMSKLFPRETERPWEDECPPIHIIGNLPFNVSLPLIIKWLRAISKHDSAWRYGRVNMTLSVQEEVGVRITAVPAHSQRSRLSVMCQNWCEVEHLFTIPGRAFVPQPDVNVSIIKFTPRIRPLIDMDFDLFEKFVRVMFSMRQRQCKHPLQRLFPIHKREELATKLFTVADVDPNAPSFNLTFDELERLSLTYGLIVEQHPELRHYDHINPACIAEDKARISLLSSKKIPRLSAE</sequence>
<dbReference type="FunFam" id="3.40.50.150:FF:000109">
    <property type="entry name" value="rRNA adenine N(6)-methyltransferase"/>
    <property type="match status" value="1"/>
</dbReference>
<evidence type="ECO:0000256" key="10">
    <source>
        <dbReference type="ARBA" id="ARBA00023163"/>
    </source>
</evidence>
<evidence type="ECO:0000256" key="3">
    <source>
        <dbReference type="ARBA" id="ARBA00022603"/>
    </source>
</evidence>
<proteinExistence type="inferred from homology"/>
<keyword evidence="10" id="KW-0804">Transcription</keyword>
<evidence type="ECO:0000313" key="16">
    <source>
        <dbReference type="RefSeq" id="XP_018008229.1"/>
    </source>
</evidence>
<evidence type="ECO:0000256" key="5">
    <source>
        <dbReference type="ARBA" id="ARBA00022691"/>
    </source>
</evidence>
<dbReference type="GO" id="GO:0005759">
    <property type="term" value="C:mitochondrial matrix"/>
    <property type="evidence" value="ECO:0007669"/>
    <property type="project" value="TreeGrafter"/>
</dbReference>
<dbReference type="AlphaFoldDB" id="A0A8B7N4D4"/>
<dbReference type="OrthoDB" id="16079at2759"/>
<keyword evidence="3 11" id="KW-0489">Methyltransferase</keyword>
<evidence type="ECO:0000256" key="4">
    <source>
        <dbReference type="ARBA" id="ARBA00022679"/>
    </source>
</evidence>
<dbReference type="PROSITE" id="PS51689">
    <property type="entry name" value="SAM_RNA_A_N6_MT"/>
    <property type="match status" value="1"/>
</dbReference>
<name>A0A8B7N4D4_HYAAZ</name>
<feature type="binding site" evidence="11">
    <location>
        <position position="138"/>
    </location>
    <ligand>
        <name>S-adenosyl-L-methionine</name>
        <dbReference type="ChEBI" id="CHEBI:59789"/>
    </ligand>
</feature>
<reference evidence="15 16" key="1">
    <citation type="submission" date="2025-04" db="UniProtKB">
        <authorList>
            <consortium name="RefSeq"/>
        </authorList>
    </citation>
    <scope>IDENTIFICATION</scope>
    <source>
        <tissue evidence="15 16">Whole organism</tissue>
    </source>
</reference>
<dbReference type="SMART" id="SM00650">
    <property type="entry name" value="rADc"/>
    <property type="match status" value="1"/>
</dbReference>
<dbReference type="Gene3D" id="1.10.8.100">
    <property type="entry name" value="Ribosomal RNA adenine dimethylase-like, domain 2"/>
    <property type="match status" value="1"/>
</dbReference>
<feature type="binding site" evidence="11">
    <location>
        <position position="82"/>
    </location>
    <ligand>
        <name>S-adenosyl-L-methionine</name>
        <dbReference type="ChEBI" id="CHEBI:59789"/>
    </ligand>
</feature>
<keyword evidence="6 11" id="KW-0694">RNA-binding</keyword>
<dbReference type="CTD" id="8674019"/>
<evidence type="ECO:0000313" key="14">
    <source>
        <dbReference type="Proteomes" id="UP000694843"/>
    </source>
</evidence>
<dbReference type="GO" id="GO:0000179">
    <property type="term" value="F:rRNA (adenine-N6,N6-)-dimethyltransferase activity"/>
    <property type="evidence" value="ECO:0007669"/>
    <property type="project" value="UniProtKB-UniRule"/>
</dbReference>
<feature type="binding site" evidence="11">
    <location>
        <position position="35"/>
    </location>
    <ligand>
        <name>S-adenosyl-L-methionine</name>
        <dbReference type="ChEBI" id="CHEBI:59789"/>
    </ligand>
</feature>
<dbReference type="InterPro" id="IPR001737">
    <property type="entry name" value="KsgA/Erm"/>
</dbReference>
<feature type="binding site" evidence="11">
    <location>
        <position position="60"/>
    </location>
    <ligand>
        <name>S-adenosyl-L-methionine</name>
        <dbReference type="ChEBI" id="CHEBI:59789"/>
    </ligand>
</feature>
<dbReference type="GO" id="GO:0006391">
    <property type="term" value="P:transcription initiation at mitochondrial promoter"/>
    <property type="evidence" value="ECO:0007669"/>
    <property type="project" value="TreeGrafter"/>
</dbReference>
<keyword evidence="14" id="KW-1185">Reference proteome</keyword>
<dbReference type="InterPro" id="IPR029063">
    <property type="entry name" value="SAM-dependent_MTases_sf"/>
</dbReference>
<protein>
    <recommendedName>
        <fullName evidence="12">rRNA adenine N(6)-methyltransferase</fullName>
        <ecNumber evidence="12">2.1.1.-</ecNumber>
    </recommendedName>
</protein>
<evidence type="ECO:0000256" key="11">
    <source>
        <dbReference type="PROSITE-ProRule" id="PRU01026"/>
    </source>
</evidence>